<feature type="domain" description="FAD-dependent oxidoreductase 2 FAD-binding" evidence="6">
    <location>
        <begin position="208"/>
        <end position="240"/>
    </location>
</feature>
<organism evidence="8 9">
    <name type="scientific">Phycomyces blakesleeanus</name>
    <dbReference type="NCBI Taxonomy" id="4837"/>
    <lineage>
        <taxon>Eukaryota</taxon>
        <taxon>Fungi</taxon>
        <taxon>Fungi incertae sedis</taxon>
        <taxon>Mucoromycota</taxon>
        <taxon>Mucoromycotina</taxon>
        <taxon>Mucoromycetes</taxon>
        <taxon>Mucorales</taxon>
        <taxon>Phycomycetaceae</taxon>
        <taxon>Phycomyces</taxon>
    </lineage>
</organism>
<sequence>MTNSVSKSQTRSCYFGSRLTLTREKTLIAILSTILAPLTPEEKDALKKDIEKIPSSTCTPDDIEIISNLSVHTPGVYEAFLEFMSVKILPEDLDGILGLLDTLSTPAGMQQLTKISTPFEDLCKEKQTEIFLSWKFSNDPQLVAIYKTFSTAILSAAYNMSNSPHQAAIGYPGTDPVRSAPDYIPCIVRERYSIMNEKELLDPTLKFDVIIVGSGAGGGVCAAELSQAGLSVLVIEKGKYYHESEFTSDVPVAYKNMYLQGGSFAARKGEISVLAGSTFGGATTVNFLASLKPQHFVREEWAKMGLTHFTSSKFSDDLDKVYKRIGATTEGIKHSIPNQILIDGCKKLGCHIENIPQNTSGKSHECGWCLTGCKDGIKNGTSNSWLRTAAQHGARFVDQAKVNRVIIVDGKATGVEFQINNSDQTIRLNSSRVVISAGSLSTPGDLFKSGLKNKNIGQNLRLHPVTVVYGFFDNRQTDPFEGSIMTSISSSLENLDGEYYGSKLVVPHHTTDMFIFGVPWQGKKEHKEAMLKFRQSSSVAVLVRDKDSKGSVGYTKDDKISITYEISKIGKMSIVKGNIRAAMILCAAGAREIHTGSFGMKPFVFSPDESIEVNNPRFVKWLDEIEKYGMPVNGMNYFSAHQLGSCRMGVSPDTSATKPTGETWETRNLYVCDASLFPTASGVNPMVTTEAIALHVADSIIKAAKLD</sequence>
<keyword evidence="2" id="KW-0285">Flavoprotein</keyword>
<dbReference type="InterPro" id="IPR000172">
    <property type="entry name" value="GMC_OxRdtase_N"/>
</dbReference>
<dbReference type="Proteomes" id="UP001448207">
    <property type="component" value="Unassembled WGS sequence"/>
</dbReference>
<evidence type="ECO:0000259" key="5">
    <source>
        <dbReference type="Pfam" id="PF00732"/>
    </source>
</evidence>
<gene>
    <name evidence="8" type="ORF">J3Q64DRAFT_1850680</name>
</gene>
<accession>A0ABR3AUI7</accession>
<comment type="similarity">
    <text evidence="1">Belongs to the GMC oxidoreductase family.</text>
</comment>
<dbReference type="InterPro" id="IPR036188">
    <property type="entry name" value="FAD/NAD-bd_sf"/>
</dbReference>
<dbReference type="EMBL" id="JBCLYO010000016">
    <property type="protein sequence ID" value="KAL0082003.1"/>
    <property type="molecule type" value="Genomic_DNA"/>
</dbReference>
<feature type="domain" description="Glucose-methanol-choline oxidoreductase C-terminal" evidence="7">
    <location>
        <begin position="639"/>
        <end position="693"/>
    </location>
</feature>
<proteinExistence type="inferred from homology"/>
<dbReference type="Pfam" id="PF00890">
    <property type="entry name" value="FAD_binding_2"/>
    <property type="match status" value="1"/>
</dbReference>
<keyword evidence="3" id="KW-0274">FAD</keyword>
<dbReference type="Gene3D" id="3.50.50.60">
    <property type="entry name" value="FAD/NAD(P)-binding domain"/>
    <property type="match status" value="2"/>
</dbReference>
<evidence type="ECO:0000256" key="1">
    <source>
        <dbReference type="ARBA" id="ARBA00010790"/>
    </source>
</evidence>
<dbReference type="Pfam" id="PF00732">
    <property type="entry name" value="GMC_oxred_N"/>
    <property type="match status" value="1"/>
</dbReference>
<evidence type="ECO:0000256" key="3">
    <source>
        <dbReference type="ARBA" id="ARBA00022827"/>
    </source>
</evidence>
<keyword evidence="9" id="KW-1185">Reference proteome</keyword>
<evidence type="ECO:0000256" key="2">
    <source>
        <dbReference type="ARBA" id="ARBA00022630"/>
    </source>
</evidence>
<evidence type="ECO:0000256" key="4">
    <source>
        <dbReference type="ARBA" id="ARBA00023002"/>
    </source>
</evidence>
<feature type="domain" description="Glucose-methanol-choline oxidoreductase N-terminal" evidence="5">
    <location>
        <begin position="254"/>
        <end position="465"/>
    </location>
</feature>
<name>A0ABR3AUI7_PHYBL</name>
<dbReference type="Pfam" id="PF05199">
    <property type="entry name" value="GMC_oxred_C"/>
    <property type="match status" value="1"/>
</dbReference>
<evidence type="ECO:0008006" key="10">
    <source>
        <dbReference type="Google" id="ProtNLM"/>
    </source>
</evidence>
<dbReference type="InterPro" id="IPR003953">
    <property type="entry name" value="FAD-dep_OxRdtase_2_FAD-bd"/>
</dbReference>
<evidence type="ECO:0000313" key="8">
    <source>
        <dbReference type="EMBL" id="KAL0082003.1"/>
    </source>
</evidence>
<dbReference type="InterPro" id="IPR007867">
    <property type="entry name" value="GMC_OxRtase_C"/>
</dbReference>
<protein>
    <recommendedName>
        <fullName evidence="10">Long-chain-alcohol oxidase</fullName>
    </recommendedName>
</protein>
<dbReference type="SUPFAM" id="SSF51905">
    <property type="entry name" value="FAD/NAD(P)-binding domain"/>
    <property type="match status" value="1"/>
</dbReference>
<dbReference type="PANTHER" id="PTHR46056">
    <property type="entry name" value="LONG-CHAIN-ALCOHOL OXIDASE"/>
    <property type="match status" value="1"/>
</dbReference>
<keyword evidence="4" id="KW-0560">Oxidoreductase</keyword>
<evidence type="ECO:0000259" key="6">
    <source>
        <dbReference type="Pfam" id="PF00890"/>
    </source>
</evidence>
<evidence type="ECO:0000259" key="7">
    <source>
        <dbReference type="Pfam" id="PF05199"/>
    </source>
</evidence>
<reference evidence="8 9" key="1">
    <citation type="submission" date="2024-04" db="EMBL/GenBank/DDBJ databases">
        <title>Symmetric and asymmetric DNA N6-adenine methylation regulates different biological responses in Mucorales.</title>
        <authorList>
            <consortium name="Lawrence Berkeley National Laboratory"/>
            <person name="Lax C."/>
            <person name="Mondo S.J."/>
            <person name="Osorio-Concepcion M."/>
            <person name="Muszewska A."/>
            <person name="Corrochano-Luque M."/>
            <person name="Gutierrez G."/>
            <person name="Riley R."/>
            <person name="Lipzen A."/>
            <person name="Guo J."/>
            <person name="Hundley H."/>
            <person name="Amirebrahimi M."/>
            <person name="Ng V."/>
            <person name="Lorenzo-Gutierrez D."/>
            <person name="Binder U."/>
            <person name="Yang J."/>
            <person name="Song Y."/>
            <person name="Canovas D."/>
            <person name="Navarro E."/>
            <person name="Freitag M."/>
            <person name="Gabaldon T."/>
            <person name="Grigoriev I.V."/>
            <person name="Corrochano L.M."/>
            <person name="Nicolas F.E."/>
            <person name="Garre V."/>
        </authorList>
    </citation>
    <scope>NUCLEOTIDE SEQUENCE [LARGE SCALE GENOMIC DNA]</scope>
    <source>
        <strain evidence="8 9">L51</strain>
    </source>
</reference>
<dbReference type="PANTHER" id="PTHR46056:SF12">
    <property type="entry name" value="LONG-CHAIN-ALCOHOL OXIDASE"/>
    <property type="match status" value="1"/>
</dbReference>
<comment type="caution">
    <text evidence="8">The sequence shown here is derived from an EMBL/GenBank/DDBJ whole genome shotgun (WGS) entry which is preliminary data.</text>
</comment>
<evidence type="ECO:0000313" key="9">
    <source>
        <dbReference type="Proteomes" id="UP001448207"/>
    </source>
</evidence>